<keyword evidence="2" id="KW-1185">Reference proteome</keyword>
<organism evidence="1 2">
    <name type="scientific">Hermanssonia centrifuga</name>
    <dbReference type="NCBI Taxonomy" id="98765"/>
    <lineage>
        <taxon>Eukaryota</taxon>
        <taxon>Fungi</taxon>
        <taxon>Dikarya</taxon>
        <taxon>Basidiomycota</taxon>
        <taxon>Agaricomycotina</taxon>
        <taxon>Agaricomycetes</taxon>
        <taxon>Polyporales</taxon>
        <taxon>Meruliaceae</taxon>
        <taxon>Hermanssonia</taxon>
    </lineage>
</organism>
<accession>A0A2R6NPB2</accession>
<name>A0A2R6NPB2_9APHY</name>
<reference evidence="1 2" key="1">
    <citation type="submission" date="2018-02" db="EMBL/GenBank/DDBJ databases">
        <title>Genome sequence of the basidiomycete white-rot fungus Phlebia centrifuga.</title>
        <authorList>
            <person name="Granchi Z."/>
            <person name="Peng M."/>
            <person name="de Vries R.P."/>
            <person name="Hilden K."/>
            <person name="Makela M.R."/>
            <person name="Grigoriev I."/>
            <person name="Riley R."/>
        </authorList>
    </citation>
    <scope>NUCLEOTIDE SEQUENCE [LARGE SCALE GENOMIC DNA]</scope>
    <source>
        <strain evidence="1 2">FBCC195</strain>
    </source>
</reference>
<sequence>MPPLMSTHIVTPATVCPQFLPEAGSDTQNPPAPARIPLVAAILQNHNRRIDRRVVNNIATMIWNRRIGLRAGYAPVIETQNGGHTGHTEIRLVVNTDRNDL</sequence>
<evidence type="ECO:0000313" key="1">
    <source>
        <dbReference type="EMBL" id="PSR73916.1"/>
    </source>
</evidence>
<evidence type="ECO:0000313" key="2">
    <source>
        <dbReference type="Proteomes" id="UP000186601"/>
    </source>
</evidence>
<proteinExistence type="predicted"/>
<dbReference type="Proteomes" id="UP000186601">
    <property type="component" value="Unassembled WGS sequence"/>
</dbReference>
<protein>
    <submittedName>
        <fullName evidence="1">Uncharacterized protein</fullName>
    </submittedName>
</protein>
<dbReference type="AlphaFoldDB" id="A0A2R6NPB2"/>
<dbReference type="EMBL" id="MLYV02001050">
    <property type="protein sequence ID" value="PSR73916.1"/>
    <property type="molecule type" value="Genomic_DNA"/>
</dbReference>
<gene>
    <name evidence="1" type="ORF">PHLCEN_2v10274</name>
</gene>
<comment type="caution">
    <text evidence="1">The sequence shown here is derived from an EMBL/GenBank/DDBJ whole genome shotgun (WGS) entry which is preliminary data.</text>
</comment>